<organism evidence="2">
    <name type="scientific">Oryza nivara</name>
    <name type="common">Indian wild rice</name>
    <name type="synonym">Oryza sativa f. spontanea</name>
    <dbReference type="NCBI Taxonomy" id="4536"/>
    <lineage>
        <taxon>Eukaryota</taxon>
        <taxon>Viridiplantae</taxon>
        <taxon>Streptophyta</taxon>
        <taxon>Embryophyta</taxon>
        <taxon>Tracheophyta</taxon>
        <taxon>Spermatophyta</taxon>
        <taxon>Magnoliopsida</taxon>
        <taxon>Liliopsida</taxon>
        <taxon>Poales</taxon>
        <taxon>Poaceae</taxon>
        <taxon>BOP clade</taxon>
        <taxon>Oryzoideae</taxon>
        <taxon>Oryzeae</taxon>
        <taxon>Oryzinae</taxon>
        <taxon>Oryza</taxon>
    </lineage>
</organism>
<reference evidence="2" key="2">
    <citation type="submission" date="2018-04" db="EMBL/GenBank/DDBJ databases">
        <title>OnivRS2 (Oryza nivara Reference Sequence Version 2).</title>
        <authorList>
            <person name="Zhang J."/>
            <person name="Kudrna D."/>
            <person name="Lee S."/>
            <person name="Talag J."/>
            <person name="Rajasekar S."/>
            <person name="Welchert J."/>
            <person name="Hsing Y.-I."/>
            <person name="Wing R.A."/>
        </authorList>
    </citation>
    <scope>NUCLEOTIDE SEQUENCE [LARGE SCALE GENOMIC DNA]</scope>
    <source>
        <strain evidence="2">SL10</strain>
    </source>
</reference>
<evidence type="ECO:0000313" key="2">
    <source>
        <dbReference type="EnsemblPlants" id="ONIVA02G10610.1"/>
    </source>
</evidence>
<dbReference type="EnsemblPlants" id="ONIVA02G10610.1">
    <property type="protein sequence ID" value="ONIVA02G10610.1"/>
    <property type="gene ID" value="ONIVA02G10610"/>
</dbReference>
<feature type="region of interest" description="Disordered" evidence="1">
    <location>
        <begin position="119"/>
        <end position="138"/>
    </location>
</feature>
<dbReference type="Proteomes" id="UP000006591">
    <property type="component" value="Chromosome 2"/>
</dbReference>
<accession>A0A0E0G3W4</accession>
<feature type="compositionally biased region" description="Low complexity" evidence="1">
    <location>
        <begin position="129"/>
        <end position="138"/>
    </location>
</feature>
<feature type="compositionally biased region" description="Polar residues" evidence="1">
    <location>
        <begin position="14"/>
        <end position="24"/>
    </location>
</feature>
<protein>
    <submittedName>
        <fullName evidence="2">Uncharacterized protein</fullName>
    </submittedName>
</protein>
<sequence>MVGTKCVRERILQSPDQSGASQESRGGGSDGVNCSRGLDPTVAVASAAPAGESGGGGGGVVSGRQIRWRLFRRVDPAVLYPLVLTLRAQACPAAVASTLPRADLAEVVAAAFLMGRSSGPPHTPPLPQASPADPSAAAAASPLDPVAVAAVAATTLVAPTGDLAKGICLTPPTSPRPDLPLLILSFSAERAGQRAAIKGQLFGTKE</sequence>
<feature type="region of interest" description="Disordered" evidence="1">
    <location>
        <begin position="12"/>
        <end position="36"/>
    </location>
</feature>
<name>A0A0E0G3W4_ORYNI</name>
<evidence type="ECO:0000256" key="1">
    <source>
        <dbReference type="SAM" id="MobiDB-lite"/>
    </source>
</evidence>
<proteinExistence type="predicted"/>
<dbReference type="HOGENOM" id="CLU_1333798_0_0_1"/>
<dbReference type="Gramene" id="ONIVA02G10610.1">
    <property type="protein sequence ID" value="ONIVA02G10610.1"/>
    <property type="gene ID" value="ONIVA02G10610"/>
</dbReference>
<dbReference type="AlphaFoldDB" id="A0A0E0G3W4"/>
<evidence type="ECO:0000313" key="3">
    <source>
        <dbReference type="Proteomes" id="UP000006591"/>
    </source>
</evidence>
<reference evidence="2" key="1">
    <citation type="submission" date="2015-04" db="UniProtKB">
        <authorList>
            <consortium name="EnsemblPlants"/>
        </authorList>
    </citation>
    <scope>IDENTIFICATION</scope>
    <source>
        <strain evidence="2">SL10</strain>
    </source>
</reference>
<keyword evidence="3" id="KW-1185">Reference proteome</keyword>